<name>A0A1R0H684_9FUNG</name>
<organism evidence="1 2">
    <name type="scientific">Smittium mucronatum</name>
    <dbReference type="NCBI Taxonomy" id="133383"/>
    <lineage>
        <taxon>Eukaryota</taxon>
        <taxon>Fungi</taxon>
        <taxon>Fungi incertae sedis</taxon>
        <taxon>Zoopagomycota</taxon>
        <taxon>Kickxellomycotina</taxon>
        <taxon>Harpellomycetes</taxon>
        <taxon>Harpellales</taxon>
        <taxon>Legeriomycetaceae</taxon>
        <taxon>Smittium</taxon>
    </lineage>
</organism>
<dbReference type="AlphaFoldDB" id="A0A1R0H684"/>
<keyword evidence="2" id="KW-1185">Reference proteome</keyword>
<evidence type="ECO:0000313" key="2">
    <source>
        <dbReference type="Proteomes" id="UP000187455"/>
    </source>
</evidence>
<evidence type="ECO:0000313" key="1">
    <source>
        <dbReference type="EMBL" id="OLY84675.1"/>
    </source>
</evidence>
<comment type="caution">
    <text evidence="1">The sequence shown here is derived from an EMBL/GenBank/DDBJ whole genome shotgun (WGS) entry which is preliminary data.</text>
</comment>
<dbReference type="Proteomes" id="UP000187455">
    <property type="component" value="Unassembled WGS sequence"/>
</dbReference>
<accession>A0A1R0H684</accession>
<reference evidence="1 2" key="1">
    <citation type="journal article" date="2016" name="Mol. Biol. Evol.">
        <title>Genome-Wide Survey of Gut Fungi (Harpellales) Reveals the First Horizontally Transferred Ubiquitin Gene from a Mosquito Host.</title>
        <authorList>
            <person name="Wang Y."/>
            <person name="White M.M."/>
            <person name="Kvist S."/>
            <person name="Moncalvo J.M."/>
        </authorList>
    </citation>
    <scope>NUCLEOTIDE SEQUENCE [LARGE SCALE GENOMIC DNA]</scope>
    <source>
        <strain evidence="1 2">ALG-7-W6</strain>
    </source>
</reference>
<sequence length="138" mass="15539">MSDRGIEIETYNRKRRSDSNPFCLDIVNGNKKLKYDGESIHLSRAAFPEIGTKLPLSQALIPSGPEGIVNMASEGSKLKKDAKHSHLYHMKHIENSQDQLISSTSQIDFLSNNSSSIKEVKAVKDYRFSIKFLLNSKK</sequence>
<gene>
    <name evidence="1" type="ORF">AYI68_g1153</name>
</gene>
<protein>
    <submittedName>
        <fullName evidence="1">Uncharacterized protein</fullName>
    </submittedName>
</protein>
<proteinExistence type="predicted"/>
<dbReference type="EMBL" id="LSSL01000403">
    <property type="protein sequence ID" value="OLY84675.1"/>
    <property type="molecule type" value="Genomic_DNA"/>
</dbReference>